<dbReference type="PROSITE" id="PS00092">
    <property type="entry name" value="N6_MTASE"/>
    <property type="match status" value="1"/>
</dbReference>
<dbReference type="SUPFAM" id="SSF53335">
    <property type="entry name" value="S-adenosyl-L-methionine-dependent methyltransferases"/>
    <property type="match status" value="1"/>
</dbReference>
<dbReference type="GO" id="GO:0052913">
    <property type="term" value="F:16S rRNA (guanine(966)-N(2))-methyltransferase activity"/>
    <property type="evidence" value="ECO:0007669"/>
    <property type="project" value="UniProtKB-EC"/>
</dbReference>
<reference evidence="3 4" key="1">
    <citation type="submission" date="2018-12" db="EMBL/GenBank/DDBJ databases">
        <authorList>
            <person name="Lunina O.N."/>
            <person name="Grouzdev D.S."/>
            <person name="Gorlenko V.M."/>
            <person name="Savvichev A.S."/>
        </authorList>
    </citation>
    <scope>NUCLEOTIDE SEQUENCE [LARGE SCALE GENOMIC DNA]</scope>
    <source>
        <strain evidence="3 4">BrKhr-17</strain>
    </source>
</reference>
<dbReference type="EC" id="2.1.1.171" evidence="3"/>
<dbReference type="AlphaFoldDB" id="A0A3S0LRK9"/>
<dbReference type="InterPro" id="IPR004398">
    <property type="entry name" value="RNA_MeTrfase_RsmD"/>
</dbReference>
<dbReference type="Proteomes" id="UP000279908">
    <property type="component" value="Unassembled WGS sequence"/>
</dbReference>
<accession>A0A3S0LRK9</accession>
<dbReference type="InterPro" id="IPR029063">
    <property type="entry name" value="SAM-dependent_MTases_sf"/>
</dbReference>
<dbReference type="GO" id="GO:0003676">
    <property type="term" value="F:nucleic acid binding"/>
    <property type="evidence" value="ECO:0007669"/>
    <property type="project" value="InterPro"/>
</dbReference>
<dbReference type="Pfam" id="PF03602">
    <property type="entry name" value="Cons_hypoth95"/>
    <property type="match status" value="1"/>
</dbReference>
<proteinExistence type="predicted"/>
<dbReference type="RefSeq" id="WP_126383470.1">
    <property type="nucleotide sequence ID" value="NZ_RXYK01000001.1"/>
</dbReference>
<dbReference type="EMBL" id="RXYK01000001">
    <property type="protein sequence ID" value="RTY40088.1"/>
    <property type="molecule type" value="Genomic_DNA"/>
</dbReference>
<evidence type="ECO:0000256" key="1">
    <source>
        <dbReference type="ARBA" id="ARBA00022603"/>
    </source>
</evidence>
<dbReference type="PANTHER" id="PTHR43542">
    <property type="entry name" value="METHYLTRANSFERASE"/>
    <property type="match status" value="1"/>
</dbReference>
<dbReference type="NCBIfam" id="TIGR00095">
    <property type="entry name" value="16S rRNA (guanine(966)-N(2))-methyltransferase RsmD"/>
    <property type="match status" value="1"/>
</dbReference>
<evidence type="ECO:0000313" key="3">
    <source>
        <dbReference type="EMBL" id="RTY40088.1"/>
    </source>
</evidence>
<name>A0A3S0LRK9_CHLPH</name>
<organism evidence="3 4">
    <name type="scientific">Chlorobium phaeovibrioides</name>
    <dbReference type="NCBI Taxonomy" id="1094"/>
    <lineage>
        <taxon>Bacteria</taxon>
        <taxon>Pseudomonadati</taxon>
        <taxon>Chlorobiota</taxon>
        <taxon>Chlorobiia</taxon>
        <taxon>Chlorobiales</taxon>
        <taxon>Chlorobiaceae</taxon>
        <taxon>Chlorobium/Pelodictyon group</taxon>
        <taxon>Chlorobium</taxon>
    </lineage>
</organism>
<dbReference type="CDD" id="cd02440">
    <property type="entry name" value="AdoMet_MTases"/>
    <property type="match status" value="1"/>
</dbReference>
<dbReference type="Gene3D" id="3.40.50.150">
    <property type="entry name" value="Vaccinia Virus protein VP39"/>
    <property type="match status" value="1"/>
</dbReference>
<sequence>MQIIAGAYRGRKIRTTSSQDVRPCSSRVKKSLFDTLLHRFTFEEAKVLDLFAGFGSLGFEALSRGAASVTFVDRHPESLRSLRETARELALEDQVSIIDEDVPAFLCRYSGEADLVFCDPPYSWQDYNGLIESIMDEGGLSEDGFLLIEHSARLGLTASPYYRFHKDYGMTRVTFFQHPEHPCNDSES</sequence>
<gene>
    <name evidence="3" type="primary">rsmD</name>
    <name evidence="3" type="ORF">EKD02_01455</name>
</gene>
<protein>
    <submittedName>
        <fullName evidence="3">16S rRNA (Guanine(966)-N(2))-methyltransferase RsmD</fullName>
        <ecNumber evidence="3">2.1.1.171</ecNumber>
    </submittedName>
</protein>
<dbReference type="InterPro" id="IPR002052">
    <property type="entry name" value="DNA_methylase_N6_adenine_CS"/>
</dbReference>
<keyword evidence="1 3" id="KW-0489">Methyltransferase</keyword>
<evidence type="ECO:0000313" key="4">
    <source>
        <dbReference type="Proteomes" id="UP000279908"/>
    </source>
</evidence>
<evidence type="ECO:0000256" key="2">
    <source>
        <dbReference type="ARBA" id="ARBA00022679"/>
    </source>
</evidence>
<dbReference type="PANTHER" id="PTHR43542:SF1">
    <property type="entry name" value="METHYLTRANSFERASE"/>
    <property type="match status" value="1"/>
</dbReference>
<keyword evidence="2 3" id="KW-0808">Transferase</keyword>
<comment type="caution">
    <text evidence="3">The sequence shown here is derived from an EMBL/GenBank/DDBJ whole genome shotgun (WGS) entry which is preliminary data.</text>
</comment>
<dbReference type="PIRSF" id="PIRSF004553">
    <property type="entry name" value="CHP00095"/>
    <property type="match status" value="1"/>
</dbReference>